<feature type="region of interest" description="Disordered" evidence="1">
    <location>
        <begin position="155"/>
        <end position="185"/>
    </location>
</feature>
<proteinExistence type="predicted"/>
<evidence type="ECO:0000313" key="3">
    <source>
        <dbReference type="Proteomes" id="UP001213000"/>
    </source>
</evidence>
<dbReference type="EMBL" id="JANIEX010001746">
    <property type="protein sequence ID" value="KAJ3554844.1"/>
    <property type="molecule type" value="Genomic_DNA"/>
</dbReference>
<gene>
    <name evidence="2" type="ORF">NP233_g12339</name>
</gene>
<feature type="region of interest" description="Disordered" evidence="1">
    <location>
        <begin position="85"/>
        <end position="142"/>
    </location>
</feature>
<name>A0AAD5VEY0_9AGAR</name>
<comment type="caution">
    <text evidence="2">The sequence shown here is derived from an EMBL/GenBank/DDBJ whole genome shotgun (WGS) entry which is preliminary data.</text>
</comment>
<accession>A0AAD5VEY0</accession>
<protein>
    <recommendedName>
        <fullName evidence="4">F-box domain-containing protein</fullName>
    </recommendedName>
</protein>
<organism evidence="2 3">
    <name type="scientific">Leucocoprinus birnbaumii</name>
    <dbReference type="NCBI Taxonomy" id="56174"/>
    <lineage>
        <taxon>Eukaryota</taxon>
        <taxon>Fungi</taxon>
        <taxon>Dikarya</taxon>
        <taxon>Basidiomycota</taxon>
        <taxon>Agaricomycotina</taxon>
        <taxon>Agaricomycetes</taxon>
        <taxon>Agaricomycetidae</taxon>
        <taxon>Agaricales</taxon>
        <taxon>Agaricineae</taxon>
        <taxon>Agaricaceae</taxon>
        <taxon>Leucocoprinus</taxon>
    </lineage>
</organism>
<evidence type="ECO:0000256" key="1">
    <source>
        <dbReference type="SAM" id="MobiDB-lite"/>
    </source>
</evidence>
<dbReference type="AlphaFoldDB" id="A0AAD5VEY0"/>
<evidence type="ECO:0008006" key="4">
    <source>
        <dbReference type="Google" id="ProtNLM"/>
    </source>
</evidence>
<evidence type="ECO:0000313" key="2">
    <source>
        <dbReference type="EMBL" id="KAJ3554844.1"/>
    </source>
</evidence>
<keyword evidence="3" id="KW-1185">Reference proteome</keyword>
<sequence>MSSSKHEKQLTSDIRTKLASVLKAEPGLSPEIAMARITKDMLQNNPFVPPEGDKCPVNALPDELLAYLFETGVQMQVEAMQFGDEDDDDEFDEDLSSDEEDGEGKGKGKGGMELKMEVVDVGDGDEDGEWSDVDDEVDSRRRRRTRRTYLGNGNSINIYHDVDDDDDDGDEDDEEDEDEEPEFETELPFQVLVSHICKRWRSVALGTPALWTLLNFEKGTPLDKHKAYIERAKNAPLDIIIDCTTDDYDTDEDEDPELVGYESEEKDKELLDCLRRSIDRSDSSLPTIFGDTNWYTRPGLDSNAQTSDIFSPIQYQDYTITDFSNVLDLIIPRVQQWRALSVSVSDYRWMYLLLARMHQCPSAENLDILELYHYDDNDSAETFQPRHLVTPFTPFHGQAPRLRHCVFWGVHLDWGKSLEMLKDVEDIDLAYHAEDVRPSYRTFEAMIKSPGLQTLSLSLSGPRGGEDDWRNEGVETIQLPSLEGWIMRYHSPQYARSLLRFIDTPNLRSLNLDFDEEDYTEFAKDLCKSAFGRSKSLLAGLENFKLSGLPCSRKMVEKMLDELAGLKSLNLNCQGEGELFFEALLKATTSSSSSSTSSAATTTSKKLYCPALESITTAGITGRQMREFVDARKKAGAPVKKVMMSERDEIDISSEKWLKQNVKEFDLFDPSDSEEEFGDEFYELGEFEDEGEDSEDE</sequence>
<dbReference type="Proteomes" id="UP001213000">
    <property type="component" value="Unassembled WGS sequence"/>
</dbReference>
<reference evidence="2" key="1">
    <citation type="submission" date="2022-07" db="EMBL/GenBank/DDBJ databases">
        <title>Genome Sequence of Leucocoprinus birnbaumii.</title>
        <authorList>
            <person name="Buettner E."/>
        </authorList>
    </citation>
    <scope>NUCLEOTIDE SEQUENCE</scope>
    <source>
        <strain evidence="2">VT141</strain>
    </source>
</reference>
<feature type="compositionally biased region" description="Basic and acidic residues" evidence="1">
    <location>
        <begin position="103"/>
        <end position="118"/>
    </location>
</feature>
<feature type="compositionally biased region" description="Acidic residues" evidence="1">
    <location>
        <begin position="85"/>
        <end position="102"/>
    </location>
</feature>
<feature type="compositionally biased region" description="Acidic residues" evidence="1">
    <location>
        <begin position="120"/>
        <end position="137"/>
    </location>
</feature>
<feature type="compositionally biased region" description="Acidic residues" evidence="1">
    <location>
        <begin position="162"/>
        <end position="185"/>
    </location>
</feature>